<dbReference type="NCBIfam" id="TIGR00254">
    <property type="entry name" value="GGDEF"/>
    <property type="match status" value="1"/>
</dbReference>
<dbReference type="SUPFAM" id="SSF52172">
    <property type="entry name" value="CheY-like"/>
    <property type="match status" value="1"/>
</dbReference>
<evidence type="ECO:0000259" key="6">
    <source>
        <dbReference type="PROSITE" id="PS50887"/>
    </source>
</evidence>
<dbReference type="EC" id="2.7.7.65" evidence="2"/>
<keyword evidence="8" id="KW-1185">Reference proteome</keyword>
<dbReference type="Gene3D" id="3.40.50.2300">
    <property type="match status" value="1"/>
</dbReference>
<evidence type="ECO:0000313" key="8">
    <source>
        <dbReference type="Proteomes" id="UP000019276"/>
    </source>
</evidence>
<dbReference type="PROSITE" id="PS50887">
    <property type="entry name" value="GGDEF"/>
    <property type="match status" value="1"/>
</dbReference>
<proteinExistence type="predicted"/>
<dbReference type="InterPro" id="IPR029787">
    <property type="entry name" value="Nucleotide_cyclase"/>
</dbReference>
<dbReference type="PROSITE" id="PS50110">
    <property type="entry name" value="RESPONSE_REGULATORY"/>
    <property type="match status" value="1"/>
</dbReference>
<comment type="caution">
    <text evidence="4">Lacks conserved residue(s) required for the propagation of feature annotation.</text>
</comment>
<dbReference type="CDD" id="cd01949">
    <property type="entry name" value="GGDEF"/>
    <property type="match status" value="1"/>
</dbReference>
<dbReference type="GO" id="GO:0052621">
    <property type="term" value="F:diguanylate cyclase activity"/>
    <property type="evidence" value="ECO:0007669"/>
    <property type="project" value="UniProtKB-EC"/>
</dbReference>
<dbReference type="SUPFAM" id="SSF55073">
    <property type="entry name" value="Nucleotide cyclase"/>
    <property type="match status" value="1"/>
</dbReference>
<accession>W7QG31</accession>
<feature type="domain" description="Response regulatory" evidence="5">
    <location>
        <begin position="51"/>
        <end position="166"/>
    </location>
</feature>
<dbReference type="GO" id="GO:1902201">
    <property type="term" value="P:negative regulation of bacterial-type flagellum-dependent cell motility"/>
    <property type="evidence" value="ECO:0007669"/>
    <property type="project" value="TreeGrafter"/>
</dbReference>
<evidence type="ECO:0000256" key="1">
    <source>
        <dbReference type="ARBA" id="ARBA00001946"/>
    </source>
</evidence>
<name>W7QG31_9ALTE</name>
<dbReference type="Pfam" id="PF00072">
    <property type="entry name" value="Response_reg"/>
    <property type="match status" value="1"/>
</dbReference>
<dbReference type="InterPro" id="IPR050469">
    <property type="entry name" value="Diguanylate_Cyclase"/>
</dbReference>
<dbReference type="SMART" id="SM00267">
    <property type="entry name" value="GGDEF"/>
    <property type="match status" value="1"/>
</dbReference>
<dbReference type="AlphaFoldDB" id="W7QG31"/>
<dbReference type="InterPro" id="IPR043128">
    <property type="entry name" value="Rev_trsase/Diguanyl_cyclase"/>
</dbReference>
<dbReference type="Proteomes" id="UP000019276">
    <property type="component" value="Unassembled WGS sequence"/>
</dbReference>
<evidence type="ECO:0000256" key="2">
    <source>
        <dbReference type="ARBA" id="ARBA00012528"/>
    </source>
</evidence>
<reference evidence="7 8" key="1">
    <citation type="journal article" date="2014" name="Genome Announc.">
        <title>Draft Genome Sequence of the Agar-Degrading Bacterium Catenovulum sp. Strain DS-2, Isolated from Intestines of Haliotis diversicolor.</title>
        <authorList>
            <person name="Shan D."/>
            <person name="Li X."/>
            <person name="Gu Z."/>
            <person name="Wei G."/>
            <person name="Gao Z."/>
            <person name="Shao Z."/>
        </authorList>
    </citation>
    <scope>NUCLEOTIDE SEQUENCE [LARGE SCALE GENOMIC DNA]</scope>
    <source>
        <strain evidence="7 8">DS-2</strain>
    </source>
</reference>
<comment type="catalytic activity">
    <reaction evidence="3">
        <text>2 GTP = 3',3'-c-di-GMP + 2 diphosphate</text>
        <dbReference type="Rhea" id="RHEA:24898"/>
        <dbReference type="ChEBI" id="CHEBI:33019"/>
        <dbReference type="ChEBI" id="CHEBI:37565"/>
        <dbReference type="ChEBI" id="CHEBI:58805"/>
        <dbReference type="EC" id="2.7.7.65"/>
    </reaction>
</comment>
<dbReference type="eggNOG" id="COG3706">
    <property type="taxonomic scope" value="Bacteria"/>
</dbReference>
<dbReference type="PANTHER" id="PTHR45138:SF9">
    <property type="entry name" value="DIGUANYLATE CYCLASE DGCM-RELATED"/>
    <property type="match status" value="1"/>
</dbReference>
<dbReference type="PANTHER" id="PTHR45138">
    <property type="entry name" value="REGULATORY COMPONENTS OF SENSORY TRANSDUCTION SYSTEM"/>
    <property type="match status" value="1"/>
</dbReference>
<organism evidence="7 8">
    <name type="scientific">Catenovulum agarivorans DS-2</name>
    <dbReference type="NCBI Taxonomy" id="1328313"/>
    <lineage>
        <taxon>Bacteria</taxon>
        <taxon>Pseudomonadati</taxon>
        <taxon>Pseudomonadota</taxon>
        <taxon>Gammaproteobacteria</taxon>
        <taxon>Alteromonadales</taxon>
        <taxon>Alteromonadaceae</taxon>
        <taxon>Catenovulum</taxon>
    </lineage>
</organism>
<dbReference type="GO" id="GO:0043709">
    <property type="term" value="P:cell adhesion involved in single-species biofilm formation"/>
    <property type="evidence" value="ECO:0007669"/>
    <property type="project" value="TreeGrafter"/>
</dbReference>
<evidence type="ECO:0000256" key="3">
    <source>
        <dbReference type="ARBA" id="ARBA00034247"/>
    </source>
</evidence>
<evidence type="ECO:0000256" key="4">
    <source>
        <dbReference type="PROSITE-ProRule" id="PRU00169"/>
    </source>
</evidence>
<dbReference type="InterPro" id="IPR000160">
    <property type="entry name" value="GGDEF_dom"/>
</dbReference>
<dbReference type="GO" id="GO:0005886">
    <property type="term" value="C:plasma membrane"/>
    <property type="evidence" value="ECO:0007669"/>
    <property type="project" value="TreeGrafter"/>
</dbReference>
<protein>
    <recommendedName>
        <fullName evidence="2">diguanylate cyclase</fullName>
        <ecNumber evidence="2">2.7.7.65</ecNumber>
    </recommendedName>
</protein>
<dbReference type="EMBL" id="ARZY01000008">
    <property type="protein sequence ID" value="EWH10861.1"/>
    <property type="molecule type" value="Genomic_DNA"/>
</dbReference>
<evidence type="ECO:0000313" key="7">
    <source>
        <dbReference type="EMBL" id="EWH10861.1"/>
    </source>
</evidence>
<comment type="caution">
    <text evidence="7">The sequence shown here is derived from an EMBL/GenBank/DDBJ whole genome shotgun (WGS) entry which is preliminary data.</text>
</comment>
<dbReference type="PATRIC" id="fig|1328313.3.peg.1274"/>
<gene>
    <name evidence="7" type="ORF">DS2_06206</name>
</gene>
<evidence type="ECO:0000259" key="5">
    <source>
        <dbReference type="PROSITE" id="PS50110"/>
    </source>
</evidence>
<comment type="cofactor">
    <cofactor evidence="1">
        <name>Mg(2+)</name>
        <dbReference type="ChEBI" id="CHEBI:18420"/>
    </cofactor>
</comment>
<dbReference type="FunFam" id="3.30.70.270:FF:000001">
    <property type="entry name" value="Diguanylate cyclase domain protein"/>
    <property type="match status" value="1"/>
</dbReference>
<feature type="domain" description="GGDEF" evidence="6">
    <location>
        <begin position="209"/>
        <end position="349"/>
    </location>
</feature>
<dbReference type="InterPro" id="IPR001789">
    <property type="entry name" value="Sig_transdc_resp-reg_receiver"/>
</dbReference>
<dbReference type="Gene3D" id="3.30.70.270">
    <property type="match status" value="1"/>
</dbReference>
<sequence length="351" mass="39225">MDVVNRNALKGIKMNNLAQHSANKQLGQVLSITTHNSEMQAVDIEFESKFTLLLVHPDIEKLIEWKQQFEPQVEVELAQDGYTALQKTLQQNIDFVVCCANILVICGLNLCYALQRNLNSTTVPVMLVSNQPHEQEEAEVLKAGALDYVSSNISNQVLFHRVNNHMEVFKRNKQLEKVSVTDALTGLANRKYLLEQLESALDKANRGGYSLTFMMIDIDDFKKFNDAYGHLNGDKCLLKVARTLTKVQKRTCDLAARYGGEEFAVLLPFTDQNGANRMAELLRQQVENLAIAHADNASHNHVSVSVGVVTYLAGHATRITNYEQIIQTADENLYAAKSDGRNTVQSTTIGE</sequence>
<dbReference type="STRING" id="1328313.DS2_06206"/>
<dbReference type="GO" id="GO:0000160">
    <property type="term" value="P:phosphorelay signal transduction system"/>
    <property type="evidence" value="ECO:0007669"/>
    <property type="project" value="InterPro"/>
</dbReference>
<dbReference type="InterPro" id="IPR011006">
    <property type="entry name" value="CheY-like_superfamily"/>
</dbReference>
<dbReference type="Pfam" id="PF00990">
    <property type="entry name" value="GGDEF"/>
    <property type="match status" value="1"/>
</dbReference>